<name>A0A250JWV4_9BACT</name>
<proteinExistence type="predicted"/>
<keyword evidence="2" id="KW-1185">Reference proteome</keyword>
<evidence type="ECO:0000313" key="2">
    <source>
        <dbReference type="Proteomes" id="UP000217343"/>
    </source>
</evidence>
<sequence length="66" mass="7207">MRKGIQKWVFVVGVVFGGMLGTVRPAEAQASIDRCPDQCADASCTCVYRCYSMGSSCLCEQFPVCF</sequence>
<protein>
    <submittedName>
        <fullName evidence="1">Uncharacterized protein</fullName>
    </submittedName>
</protein>
<evidence type="ECO:0000313" key="1">
    <source>
        <dbReference type="EMBL" id="ATB48349.1"/>
    </source>
</evidence>
<reference evidence="1 2" key="1">
    <citation type="submission" date="2017-06" db="EMBL/GenBank/DDBJ databases">
        <title>Sequencing and comparative analysis of myxobacterial genomes.</title>
        <authorList>
            <person name="Rupp O."/>
            <person name="Goesmann A."/>
            <person name="Sogaard-Andersen L."/>
        </authorList>
    </citation>
    <scope>NUCLEOTIDE SEQUENCE [LARGE SCALE GENOMIC DNA]</scope>
    <source>
        <strain evidence="1 2">DSM 14697</strain>
    </source>
</reference>
<gene>
    <name evidence="1" type="ORF">MYMAC_003975</name>
</gene>
<dbReference type="KEGG" id="mmas:MYMAC_003975"/>
<dbReference type="EMBL" id="CP022203">
    <property type="protein sequence ID" value="ATB48349.1"/>
    <property type="molecule type" value="Genomic_DNA"/>
</dbReference>
<accession>A0A250JWV4</accession>
<dbReference type="Proteomes" id="UP000217343">
    <property type="component" value="Chromosome"/>
</dbReference>
<organism evidence="1 2">
    <name type="scientific">Corallococcus macrosporus DSM 14697</name>
    <dbReference type="NCBI Taxonomy" id="1189310"/>
    <lineage>
        <taxon>Bacteria</taxon>
        <taxon>Pseudomonadati</taxon>
        <taxon>Myxococcota</taxon>
        <taxon>Myxococcia</taxon>
        <taxon>Myxococcales</taxon>
        <taxon>Cystobacterineae</taxon>
        <taxon>Myxococcaceae</taxon>
        <taxon>Corallococcus</taxon>
    </lineage>
</organism>
<dbReference type="AlphaFoldDB" id="A0A250JWV4"/>